<organism evidence="2 3">
    <name type="scientific">Streptomyces minutiscleroticus</name>
    <dbReference type="NCBI Taxonomy" id="68238"/>
    <lineage>
        <taxon>Bacteria</taxon>
        <taxon>Bacillati</taxon>
        <taxon>Actinomycetota</taxon>
        <taxon>Actinomycetes</taxon>
        <taxon>Kitasatosporales</taxon>
        <taxon>Streptomycetaceae</taxon>
        <taxon>Streptomyces</taxon>
    </lineage>
</organism>
<evidence type="ECO:0000313" key="3">
    <source>
        <dbReference type="Proteomes" id="UP000619244"/>
    </source>
</evidence>
<feature type="signal peptide" evidence="1">
    <location>
        <begin position="1"/>
        <end position="21"/>
    </location>
</feature>
<name>A0A918KWK4_9ACTN</name>
<sequence length="160" mass="16834">MRHRYRVVLGLCALVLLPVAAGCSSMDDTPSAAVPSPGAEAAGLCRNLDERLPDEVDGLGRNDPEPRSALTAAWGSPAIILRCGVPRPAGMLAKDTDSIEVNGVGWLMEEGDDGSFRFTTALRRAYVEVTLPKELASKGLGPLTDLAQPVKKAIPEGIAD</sequence>
<dbReference type="AlphaFoldDB" id="A0A918KWK4"/>
<reference evidence="2" key="1">
    <citation type="journal article" date="2014" name="Int. J. Syst. Evol. Microbiol.">
        <title>Complete genome sequence of Corynebacterium casei LMG S-19264T (=DSM 44701T), isolated from a smear-ripened cheese.</title>
        <authorList>
            <consortium name="US DOE Joint Genome Institute (JGI-PGF)"/>
            <person name="Walter F."/>
            <person name="Albersmeier A."/>
            <person name="Kalinowski J."/>
            <person name="Ruckert C."/>
        </authorList>
    </citation>
    <scope>NUCLEOTIDE SEQUENCE</scope>
    <source>
        <strain evidence="2">JCM 4790</strain>
    </source>
</reference>
<keyword evidence="1" id="KW-0732">Signal</keyword>
<protein>
    <recommendedName>
        <fullName evidence="4">Lipoprotein</fullName>
    </recommendedName>
</protein>
<reference evidence="2" key="2">
    <citation type="submission" date="2020-09" db="EMBL/GenBank/DDBJ databases">
        <authorList>
            <person name="Sun Q."/>
            <person name="Ohkuma M."/>
        </authorList>
    </citation>
    <scope>NUCLEOTIDE SEQUENCE</scope>
    <source>
        <strain evidence="2">JCM 4790</strain>
    </source>
</reference>
<accession>A0A918KWK4</accession>
<dbReference type="Proteomes" id="UP000619244">
    <property type="component" value="Unassembled WGS sequence"/>
</dbReference>
<keyword evidence="3" id="KW-1185">Reference proteome</keyword>
<feature type="chain" id="PRO_5038876154" description="Lipoprotein" evidence="1">
    <location>
        <begin position="22"/>
        <end position="160"/>
    </location>
</feature>
<gene>
    <name evidence="2" type="ORF">GCM10010358_33410</name>
</gene>
<dbReference type="Pfam" id="PF12028">
    <property type="entry name" value="DUF3515"/>
    <property type="match status" value="1"/>
</dbReference>
<comment type="caution">
    <text evidence="2">The sequence shown here is derived from an EMBL/GenBank/DDBJ whole genome shotgun (WGS) entry which is preliminary data.</text>
</comment>
<evidence type="ECO:0000313" key="2">
    <source>
        <dbReference type="EMBL" id="GGX76492.1"/>
    </source>
</evidence>
<dbReference type="InterPro" id="IPR021903">
    <property type="entry name" value="DUF3515"/>
</dbReference>
<evidence type="ECO:0008006" key="4">
    <source>
        <dbReference type="Google" id="ProtNLM"/>
    </source>
</evidence>
<evidence type="ECO:0000256" key="1">
    <source>
        <dbReference type="SAM" id="SignalP"/>
    </source>
</evidence>
<proteinExistence type="predicted"/>
<dbReference type="PROSITE" id="PS51257">
    <property type="entry name" value="PROKAR_LIPOPROTEIN"/>
    <property type="match status" value="1"/>
</dbReference>
<dbReference type="EMBL" id="BMVU01000014">
    <property type="protein sequence ID" value="GGX76492.1"/>
    <property type="molecule type" value="Genomic_DNA"/>
</dbReference>